<dbReference type="GO" id="GO:0005737">
    <property type="term" value="C:cytoplasm"/>
    <property type="evidence" value="ECO:0007669"/>
    <property type="project" value="TreeGrafter"/>
</dbReference>
<reference evidence="4" key="1">
    <citation type="submission" date="2018-05" db="EMBL/GenBank/DDBJ databases">
        <authorList>
            <person name="Lanie J.A."/>
            <person name="Ng W.-L."/>
            <person name="Kazmierczak K.M."/>
            <person name="Andrzejewski T.M."/>
            <person name="Davidsen T.M."/>
            <person name="Wayne K.J."/>
            <person name="Tettelin H."/>
            <person name="Glass J.I."/>
            <person name="Rusch D."/>
            <person name="Podicherti R."/>
            <person name="Tsui H.-C.T."/>
            <person name="Winkler M.E."/>
        </authorList>
    </citation>
    <scope>NUCLEOTIDE SEQUENCE</scope>
</reference>
<gene>
    <name evidence="4" type="ORF">METZ01_LOCUS161561</name>
</gene>
<proteinExistence type="predicted"/>
<accession>A0A382B651</accession>
<dbReference type="PANTHER" id="PTHR13847">
    <property type="entry name" value="SARCOSINE DEHYDROGENASE-RELATED"/>
    <property type="match status" value="1"/>
</dbReference>
<feature type="region of interest" description="Disordered" evidence="2">
    <location>
        <begin position="137"/>
        <end position="157"/>
    </location>
</feature>
<dbReference type="Pfam" id="PF01266">
    <property type="entry name" value="DAO"/>
    <property type="match status" value="1"/>
</dbReference>
<protein>
    <recommendedName>
        <fullName evidence="3">FAD dependent oxidoreductase domain-containing protein</fullName>
    </recommendedName>
</protein>
<dbReference type="PANTHER" id="PTHR13847:SF287">
    <property type="entry name" value="FAD-DEPENDENT OXIDOREDUCTASE DOMAIN-CONTAINING PROTEIN 1"/>
    <property type="match status" value="1"/>
</dbReference>
<evidence type="ECO:0000256" key="1">
    <source>
        <dbReference type="ARBA" id="ARBA00023002"/>
    </source>
</evidence>
<sequence length="446" mass="47321">MPDVVVVGAGVMGASIALELQRSGRSVLVVDRGDAVGAGSTSASSAVVRFNYSTLAGVIAAWESAHRWADWAHHLGADQLEADSGSTPLARFVRCPMLFIQSPGFDRGGSTALLSEVGVPWEVLDQDQLAEQFPVLDTGRFHPPRRPDDPRFGDDPSGRLDAVRILDSGFIDDPQLAATNLMDAARRLGTEVQLGTEVVEVRHANGGAGHAGRRTVGIVTADGREVDAPVVVNAAGPWSAGLNHLAGVFSGPDDGVAGNRPMRQEVHVVPAPSGFTLDDGGVMIADLDLGYYSRPQVGGTLLVGGVEPDCDPLEWIDDPDAVSPHPTVDCFEAQVWRQARRLPDLAVPHRPTGLAGVYDVTPDWVPIYDRTSLDGFYVAIGTSGNQFKNAPLVGQILRDIIDACEAGHDHDADPVSTRCDRIGRNLDLGAFSRLRSITETTGTVLG</sequence>
<dbReference type="SUPFAM" id="SSF51905">
    <property type="entry name" value="FAD/NAD(P)-binding domain"/>
    <property type="match status" value="1"/>
</dbReference>
<dbReference type="InterPro" id="IPR036188">
    <property type="entry name" value="FAD/NAD-bd_sf"/>
</dbReference>
<organism evidence="4">
    <name type="scientific">marine metagenome</name>
    <dbReference type="NCBI Taxonomy" id="408172"/>
    <lineage>
        <taxon>unclassified sequences</taxon>
        <taxon>metagenomes</taxon>
        <taxon>ecological metagenomes</taxon>
    </lineage>
</organism>
<dbReference type="InterPro" id="IPR006076">
    <property type="entry name" value="FAD-dep_OxRdtase"/>
</dbReference>
<feature type="domain" description="FAD dependent oxidoreductase" evidence="3">
    <location>
        <begin position="3"/>
        <end position="399"/>
    </location>
</feature>
<evidence type="ECO:0000313" key="4">
    <source>
        <dbReference type="EMBL" id="SVB08707.1"/>
    </source>
</evidence>
<dbReference type="EMBL" id="UINC01028180">
    <property type="protein sequence ID" value="SVB08707.1"/>
    <property type="molecule type" value="Genomic_DNA"/>
</dbReference>
<dbReference type="AlphaFoldDB" id="A0A382B651"/>
<dbReference type="Gene3D" id="3.30.9.10">
    <property type="entry name" value="D-Amino Acid Oxidase, subunit A, domain 2"/>
    <property type="match status" value="1"/>
</dbReference>
<dbReference type="GO" id="GO:0016491">
    <property type="term" value="F:oxidoreductase activity"/>
    <property type="evidence" value="ECO:0007669"/>
    <property type="project" value="UniProtKB-KW"/>
</dbReference>
<evidence type="ECO:0000256" key="2">
    <source>
        <dbReference type="SAM" id="MobiDB-lite"/>
    </source>
</evidence>
<feature type="compositionally biased region" description="Basic and acidic residues" evidence="2">
    <location>
        <begin position="145"/>
        <end position="157"/>
    </location>
</feature>
<dbReference type="Gene3D" id="3.50.50.60">
    <property type="entry name" value="FAD/NAD(P)-binding domain"/>
    <property type="match status" value="1"/>
</dbReference>
<evidence type="ECO:0000259" key="3">
    <source>
        <dbReference type="Pfam" id="PF01266"/>
    </source>
</evidence>
<keyword evidence="1" id="KW-0560">Oxidoreductase</keyword>
<name>A0A382B651_9ZZZZ</name>